<dbReference type="EMBL" id="JACNLL010000058">
    <property type="protein sequence ID" value="MBC8199643.1"/>
    <property type="molecule type" value="Genomic_DNA"/>
</dbReference>
<proteinExistence type="predicted"/>
<comment type="caution">
    <text evidence="2">The sequence shown here is derived from an EMBL/GenBank/DDBJ whole genome shotgun (WGS) entry which is preliminary data.</text>
</comment>
<dbReference type="PROSITE" id="PS50801">
    <property type="entry name" value="STAS"/>
    <property type="match status" value="1"/>
</dbReference>
<reference evidence="2 3" key="1">
    <citation type="submission" date="2020-08" db="EMBL/GenBank/DDBJ databases">
        <title>Bridging the membrane lipid divide: bacteria of the FCB group superphylum have the potential to synthesize archaeal ether lipids.</title>
        <authorList>
            <person name="Villanueva L."/>
            <person name="Von Meijenfeldt F.A.B."/>
            <person name="Westbye A.B."/>
            <person name="Yadav S."/>
            <person name="Hopmans E.C."/>
            <person name="Dutilh B.E."/>
            <person name="Sinninghe Damste J.S."/>
        </authorList>
    </citation>
    <scope>NUCLEOTIDE SEQUENCE [LARGE SCALE GENOMIC DNA]</scope>
    <source>
        <strain evidence="2">NIOZ-UU82</strain>
    </source>
</reference>
<organism evidence="2 3">
    <name type="scientific">Candidatus Desulfaltia bathyphila</name>
    <dbReference type="NCBI Taxonomy" id="2841697"/>
    <lineage>
        <taxon>Bacteria</taxon>
        <taxon>Pseudomonadati</taxon>
        <taxon>Thermodesulfobacteriota</taxon>
        <taxon>Desulfobacteria</taxon>
        <taxon>Desulfobacterales</taxon>
        <taxon>Desulfobacterales incertae sedis</taxon>
        <taxon>Candidatus Desulfaltia</taxon>
    </lineage>
</organism>
<dbReference type="InterPro" id="IPR036513">
    <property type="entry name" value="STAS_dom_sf"/>
</dbReference>
<dbReference type="InterPro" id="IPR002645">
    <property type="entry name" value="STAS_dom"/>
</dbReference>
<gene>
    <name evidence="2" type="ORF">H8E80_06315</name>
</gene>
<dbReference type="Gene3D" id="3.30.750.24">
    <property type="entry name" value="STAS domain"/>
    <property type="match status" value="1"/>
</dbReference>
<accession>A0A8J6N5F7</accession>
<dbReference type="SUPFAM" id="SSF52091">
    <property type="entry name" value="SpoIIaa-like"/>
    <property type="match status" value="1"/>
</dbReference>
<name>A0A8J6N5F7_9BACT</name>
<evidence type="ECO:0000313" key="3">
    <source>
        <dbReference type="Proteomes" id="UP000603545"/>
    </source>
</evidence>
<dbReference type="CDD" id="cd07043">
    <property type="entry name" value="STAS_anti-anti-sigma_factors"/>
    <property type="match status" value="1"/>
</dbReference>
<sequence>MPQFTVSQDAEGIFRFKGELTIHGVEYLKRFLDTSFVRAKKISICMADVTFADTASLQLLIAFRRALKPETEWNLLELSPELEKILEISDLKNSLIS</sequence>
<protein>
    <submittedName>
        <fullName evidence="2">STAS domain-containing protein</fullName>
    </submittedName>
</protein>
<dbReference type="AlphaFoldDB" id="A0A8J6N5F7"/>
<evidence type="ECO:0000313" key="2">
    <source>
        <dbReference type="EMBL" id="MBC8199643.1"/>
    </source>
</evidence>
<dbReference type="Proteomes" id="UP000603545">
    <property type="component" value="Unassembled WGS sequence"/>
</dbReference>
<feature type="domain" description="STAS" evidence="1">
    <location>
        <begin position="13"/>
        <end position="97"/>
    </location>
</feature>
<evidence type="ECO:0000259" key="1">
    <source>
        <dbReference type="PROSITE" id="PS50801"/>
    </source>
</evidence>
<dbReference type="Pfam" id="PF01740">
    <property type="entry name" value="STAS"/>
    <property type="match status" value="1"/>
</dbReference>